<evidence type="ECO:0000256" key="1">
    <source>
        <dbReference type="SAM" id="SignalP"/>
    </source>
</evidence>
<evidence type="ECO:0000313" key="3">
    <source>
        <dbReference type="Proteomes" id="UP000598271"/>
    </source>
</evidence>
<dbReference type="PROSITE" id="PS51257">
    <property type="entry name" value="PROKAR_LIPOPROTEIN"/>
    <property type="match status" value="1"/>
</dbReference>
<feature type="signal peptide" evidence="1">
    <location>
        <begin position="1"/>
        <end position="21"/>
    </location>
</feature>
<keyword evidence="1" id="KW-0732">Signal</keyword>
<comment type="caution">
    <text evidence="2">The sequence shown here is derived from an EMBL/GenBank/DDBJ whole genome shotgun (WGS) entry which is preliminary data.</text>
</comment>
<proteinExistence type="predicted"/>
<keyword evidence="3" id="KW-1185">Reference proteome</keyword>
<protein>
    <recommendedName>
        <fullName evidence="4">Lipoprotein</fullName>
    </recommendedName>
</protein>
<dbReference type="RefSeq" id="WP_189568221.1">
    <property type="nucleotide sequence ID" value="NZ_BMXF01000007.1"/>
</dbReference>
<organism evidence="2 3">
    <name type="scientific">Persicitalea jodogahamensis</name>
    <dbReference type="NCBI Taxonomy" id="402147"/>
    <lineage>
        <taxon>Bacteria</taxon>
        <taxon>Pseudomonadati</taxon>
        <taxon>Bacteroidota</taxon>
        <taxon>Cytophagia</taxon>
        <taxon>Cytophagales</taxon>
        <taxon>Spirosomataceae</taxon>
        <taxon>Persicitalea</taxon>
    </lineage>
</organism>
<feature type="chain" id="PRO_5035253643" description="Lipoprotein" evidence="1">
    <location>
        <begin position="22"/>
        <end position="126"/>
    </location>
</feature>
<sequence length="126" mass="13963">MKIFKMTYLYATLLVVSLVSCKDTEPNIGLVCDWPAQYKYEMTLTDQVGRMRSILNSGNDTIYVIDAYGVSDKITSGSLLTCNLPGKARVDGKAVKISGYLLTFPNIDRTDIPGNPFEITSIELIE</sequence>
<evidence type="ECO:0000313" key="2">
    <source>
        <dbReference type="EMBL" id="GHB86332.1"/>
    </source>
</evidence>
<dbReference type="AlphaFoldDB" id="A0A8J3GAX0"/>
<dbReference type="EMBL" id="BMXF01000007">
    <property type="protein sequence ID" value="GHB86332.1"/>
    <property type="molecule type" value="Genomic_DNA"/>
</dbReference>
<accession>A0A8J3GAX0</accession>
<reference evidence="2 3" key="1">
    <citation type="journal article" date="2014" name="Int. J. Syst. Evol. Microbiol.">
        <title>Complete genome sequence of Corynebacterium casei LMG S-19264T (=DSM 44701T), isolated from a smear-ripened cheese.</title>
        <authorList>
            <consortium name="US DOE Joint Genome Institute (JGI-PGF)"/>
            <person name="Walter F."/>
            <person name="Albersmeier A."/>
            <person name="Kalinowski J."/>
            <person name="Ruckert C."/>
        </authorList>
    </citation>
    <scope>NUCLEOTIDE SEQUENCE [LARGE SCALE GENOMIC DNA]</scope>
    <source>
        <strain evidence="2 3">KCTC 12866</strain>
    </source>
</reference>
<name>A0A8J3GAX0_9BACT</name>
<evidence type="ECO:0008006" key="4">
    <source>
        <dbReference type="Google" id="ProtNLM"/>
    </source>
</evidence>
<gene>
    <name evidence="2" type="ORF">GCM10007390_47290</name>
</gene>
<dbReference type="Proteomes" id="UP000598271">
    <property type="component" value="Unassembled WGS sequence"/>
</dbReference>